<sequence length="321" mass="38768">MAQLIKLQDYVSRYEQDVYRYPTQYIRLKKQQWDKLKEAWITDSLEMSPIEWKDTEDKKSSILNKMTKMFKKEEKSEIKDESDTRTVTSLQFAPILSFRPDTEVELKQLFLDQLFSFQLKWASSTIYEKSDAHPKYYYDDKLRTFLQRFPDNCLLLYEPVLLLKKAPIEMEIIFITPMEVWCITFLEEEKDAVFLGSNDRFWLKRTNKQEKKLLNPMISLNRMSKIVGQIFSYYNVDLPIKKAIISRNGYIDFMEKPYDLSLLEKREYPKWFEQMRQTRAPLKHMQLKAAKILLDYCQTVSFKRIEWEEENTDPFEEESLK</sequence>
<dbReference type="STRING" id="157838.AN964_06985"/>
<organism evidence="1 2">
    <name type="scientific">Heyndrickxia shackletonii</name>
    <dbReference type="NCBI Taxonomy" id="157838"/>
    <lineage>
        <taxon>Bacteria</taxon>
        <taxon>Bacillati</taxon>
        <taxon>Bacillota</taxon>
        <taxon>Bacilli</taxon>
        <taxon>Bacillales</taxon>
        <taxon>Bacillaceae</taxon>
        <taxon>Heyndrickxia</taxon>
    </lineage>
</organism>
<keyword evidence="2" id="KW-1185">Reference proteome</keyword>
<dbReference type="RefSeq" id="WP_055738987.1">
    <property type="nucleotide sequence ID" value="NZ_JAAIWL010000054.1"/>
</dbReference>
<protein>
    <recommendedName>
        <fullName evidence="3">NERD domain-containing protein</fullName>
    </recommendedName>
</protein>
<accession>A0A0Q3WW28</accession>
<gene>
    <name evidence="1" type="ORF">AN964_06985</name>
</gene>
<dbReference type="PIRSF" id="PIRSF012560">
    <property type="entry name" value="Pullulanase"/>
    <property type="match status" value="1"/>
</dbReference>
<dbReference type="AlphaFoldDB" id="A0A0Q3WW28"/>
<dbReference type="InterPro" id="IPR012397">
    <property type="entry name" value="Pullulanase"/>
</dbReference>
<reference evidence="1 2" key="1">
    <citation type="submission" date="2015-09" db="EMBL/GenBank/DDBJ databases">
        <title>Genome sequencing project for genomic taxonomy and phylogenomics of Bacillus-like bacteria.</title>
        <authorList>
            <person name="Liu B."/>
            <person name="Wang J."/>
            <person name="Zhu Y."/>
            <person name="Liu G."/>
            <person name="Chen Q."/>
            <person name="Chen Z."/>
            <person name="Lan J."/>
            <person name="Che J."/>
            <person name="Ge C."/>
            <person name="Shi H."/>
            <person name="Pan Z."/>
            <person name="Liu X."/>
        </authorList>
    </citation>
    <scope>NUCLEOTIDE SEQUENCE [LARGE SCALE GENOMIC DNA]</scope>
    <source>
        <strain evidence="1 2">LMG 18435</strain>
    </source>
</reference>
<dbReference type="Proteomes" id="UP000051888">
    <property type="component" value="Unassembled WGS sequence"/>
</dbReference>
<evidence type="ECO:0000313" key="1">
    <source>
        <dbReference type="EMBL" id="KQL53258.1"/>
    </source>
</evidence>
<dbReference type="EMBL" id="LJJC01000004">
    <property type="protein sequence ID" value="KQL53258.1"/>
    <property type="molecule type" value="Genomic_DNA"/>
</dbReference>
<dbReference type="PATRIC" id="fig|157838.3.peg.1539"/>
<dbReference type="OrthoDB" id="2433183at2"/>
<evidence type="ECO:0008006" key="3">
    <source>
        <dbReference type="Google" id="ProtNLM"/>
    </source>
</evidence>
<comment type="caution">
    <text evidence="1">The sequence shown here is derived from an EMBL/GenBank/DDBJ whole genome shotgun (WGS) entry which is preliminary data.</text>
</comment>
<name>A0A0Q3WW28_9BACI</name>
<evidence type="ECO:0000313" key="2">
    <source>
        <dbReference type="Proteomes" id="UP000051888"/>
    </source>
</evidence>
<proteinExistence type="predicted"/>